<comment type="caution">
    <text evidence="2">The sequence shown here is derived from an EMBL/GenBank/DDBJ whole genome shotgun (WGS) entry which is preliminary data.</text>
</comment>
<feature type="region of interest" description="Disordered" evidence="1">
    <location>
        <begin position="432"/>
        <end position="454"/>
    </location>
</feature>
<protein>
    <submittedName>
        <fullName evidence="2">Uncharacterized protein</fullName>
    </submittedName>
</protein>
<reference evidence="2" key="1">
    <citation type="journal article" date="2023" name="IScience">
        <title>Live-bearing cockroach genome reveals convergent evolutionary mechanisms linked to viviparity in insects and beyond.</title>
        <authorList>
            <person name="Fouks B."/>
            <person name="Harrison M.C."/>
            <person name="Mikhailova A.A."/>
            <person name="Marchal E."/>
            <person name="English S."/>
            <person name="Carruthers M."/>
            <person name="Jennings E.C."/>
            <person name="Chiamaka E.L."/>
            <person name="Frigard R.A."/>
            <person name="Pippel M."/>
            <person name="Attardo G.M."/>
            <person name="Benoit J.B."/>
            <person name="Bornberg-Bauer E."/>
            <person name="Tobe S.S."/>
        </authorList>
    </citation>
    <scope>NUCLEOTIDE SEQUENCE</scope>
    <source>
        <strain evidence="2">Stay&amp;Tobe</strain>
    </source>
</reference>
<accession>A0AAD8EJN4</accession>
<dbReference type="Proteomes" id="UP001233999">
    <property type="component" value="Unassembled WGS sequence"/>
</dbReference>
<reference evidence="2" key="2">
    <citation type="submission" date="2023-05" db="EMBL/GenBank/DDBJ databases">
        <authorList>
            <person name="Fouks B."/>
        </authorList>
    </citation>
    <scope>NUCLEOTIDE SEQUENCE</scope>
    <source>
        <strain evidence="2">Stay&amp;Tobe</strain>
        <tissue evidence="2">Testes</tissue>
    </source>
</reference>
<name>A0AAD8EJN4_DIPPU</name>
<feature type="compositionally biased region" description="Polar residues" evidence="1">
    <location>
        <begin position="432"/>
        <end position="448"/>
    </location>
</feature>
<feature type="non-terminal residue" evidence="2">
    <location>
        <position position="454"/>
    </location>
</feature>
<evidence type="ECO:0000256" key="1">
    <source>
        <dbReference type="SAM" id="MobiDB-lite"/>
    </source>
</evidence>
<dbReference type="EMBL" id="JASPKZ010003835">
    <property type="protein sequence ID" value="KAJ9592424.1"/>
    <property type="molecule type" value="Genomic_DNA"/>
</dbReference>
<evidence type="ECO:0000313" key="3">
    <source>
        <dbReference type="Proteomes" id="UP001233999"/>
    </source>
</evidence>
<proteinExistence type="predicted"/>
<keyword evidence="3" id="KW-1185">Reference proteome</keyword>
<gene>
    <name evidence="2" type="ORF">L9F63_015840</name>
</gene>
<evidence type="ECO:0000313" key="2">
    <source>
        <dbReference type="EMBL" id="KAJ9592424.1"/>
    </source>
</evidence>
<dbReference type="AlphaFoldDB" id="A0AAD8EJN4"/>
<sequence>MKSRNSVLSVEPAKVYFTFKEVNEVCGTSIKLNNTCGEGLTCRVMRNGEPTKVTIKFKPTEYITLQFPIQLYIPQSSKSPFTVTVCADCKPGLARERLQSAQEELVKKKPTVRSRKVTHTATKILHKQQKQQEDDPVEALQKLSTVHGVVKFLLAKEPKKPLPDEMLGPLGRYLSEDHKVYKSKEQKFRREIQKFKSENHAALLHLRDKPGPSLDIDPEFLEQVLTERAAGTRYSRTCSSLAQQHILTDCSASSGVTTMQHDVSSSPTGCAGDLRLFRSFHKEADTVNYYRSFHKEADTVNYYRSFHKEADTVNYYRSFHKEADTVNYYRSFHKEADTVNYYRSFHKEADTVNYYRSFHKEADTVNYYRSFHKEADTVNYYRSFHKEADTVNYYRSFHKEADTVNYYRLYSNYFQSPSSFSGTHLRLRPANNTTLLNSSSPPKFQTPSVLPEDA</sequence>
<organism evidence="2 3">
    <name type="scientific">Diploptera punctata</name>
    <name type="common">Pacific beetle cockroach</name>
    <dbReference type="NCBI Taxonomy" id="6984"/>
    <lineage>
        <taxon>Eukaryota</taxon>
        <taxon>Metazoa</taxon>
        <taxon>Ecdysozoa</taxon>
        <taxon>Arthropoda</taxon>
        <taxon>Hexapoda</taxon>
        <taxon>Insecta</taxon>
        <taxon>Pterygota</taxon>
        <taxon>Neoptera</taxon>
        <taxon>Polyneoptera</taxon>
        <taxon>Dictyoptera</taxon>
        <taxon>Blattodea</taxon>
        <taxon>Blaberoidea</taxon>
        <taxon>Blaberidae</taxon>
        <taxon>Diplopterinae</taxon>
        <taxon>Diploptera</taxon>
    </lineage>
</organism>